<evidence type="ECO:0000256" key="2">
    <source>
        <dbReference type="PROSITE-ProRule" id="PRU01161"/>
    </source>
</evidence>
<feature type="short sequence motif" description="GXSXG" evidence="2">
    <location>
        <begin position="111"/>
        <end position="115"/>
    </location>
</feature>
<protein>
    <recommendedName>
        <fullName evidence="3">Patatin</fullName>
        <ecNumber evidence="3">3.1.1.-</ecNumber>
    </recommendedName>
</protein>
<accession>A0A250XCN8</accession>
<evidence type="ECO:0000256" key="3">
    <source>
        <dbReference type="RuleBase" id="RU361262"/>
    </source>
</evidence>
<dbReference type="GO" id="GO:0005737">
    <property type="term" value="C:cytoplasm"/>
    <property type="evidence" value="ECO:0007669"/>
    <property type="project" value="TreeGrafter"/>
</dbReference>
<keyword evidence="3" id="KW-0442">Lipid degradation</keyword>
<dbReference type="AlphaFoldDB" id="A0A250XCN8"/>
<dbReference type="GO" id="GO:0004806">
    <property type="term" value="F:triacylglycerol lipase activity"/>
    <property type="evidence" value="ECO:0007669"/>
    <property type="project" value="TreeGrafter"/>
</dbReference>
<dbReference type="InterPro" id="IPR002641">
    <property type="entry name" value="PNPLA_dom"/>
</dbReference>
<dbReference type="GO" id="GO:0055088">
    <property type="term" value="P:lipid homeostasis"/>
    <property type="evidence" value="ECO:0007669"/>
    <property type="project" value="TreeGrafter"/>
</dbReference>
<gene>
    <name evidence="5" type="ORF">CEUSTIGMA_g8087.t1</name>
</gene>
<keyword evidence="3" id="KW-0378">Hydrolase</keyword>
<dbReference type="GO" id="GO:0019433">
    <property type="term" value="P:triglyceride catabolic process"/>
    <property type="evidence" value="ECO:0007669"/>
    <property type="project" value="TreeGrafter"/>
</dbReference>
<dbReference type="OrthoDB" id="197155at2759"/>
<dbReference type="GO" id="GO:0005811">
    <property type="term" value="C:lipid droplet"/>
    <property type="evidence" value="ECO:0007669"/>
    <property type="project" value="TreeGrafter"/>
</dbReference>
<dbReference type="Proteomes" id="UP000232323">
    <property type="component" value="Unassembled WGS sequence"/>
</dbReference>
<evidence type="ECO:0000313" key="6">
    <source>
        <dbReference type="Proteomes" id="UP000232323"/>
    </source>
</evidence>
<evidence type="ECO:0000313" key="5">
    <source>
        <dbReference type="EMBL" id="GAX80652.1"/>
    </source>
</evidence>
<comment type="caution">
    <text evidence="2">Lacks conserved residue(s) required for the propagation of feature annotation.</text>
</comment>
<dbReference type="PANTHER" id="PTHR12406:SF45">
    <property type="entry name" value="PATATIN"/>
    <property type="match status" value="1"/>
</dbReference>
<keyword evidence="6" id="KW-1185">Reference proteome</keyword>
<dbReference type="SUPFAM" id="SSF52151">
    <property type="entry name" value="FabD/lysophospholipase-like"/>
    <property type="match status" value="1"/>
</dbReference>
<dbReference type="PANTHER" id="PTHR12406">
    <property type="entry name" value="CALCIUM-INDEPENDENT PHOSPHOLIPASE A2 IPLA2 -RELATED"/>
    <property type="match status" value="1"/>
</dbReference>
<evidence type="ECO:0000256" key="1">
    <source>
        <dbReference type="ARBA" id="ARBA00023098"/>
    </source>
</evidence>
<dbReference type="InterPro" id="IPR033562">
    <property type="entry name" value="PLPL"/>
</dbReference>
<dbReference type="Pfam" id="PF01734">
    <property type="entry name" value="Patatin"/>
    <property type="match status" value="1"/>
</dbReference>
<feature type="domain" description="PNPLA" evidence="4">
    <location>
        <begin position="79"/>
        <end position="241"/>
    </location>
</feature>
<dbReference type="STRING" id="1157962.A0A250XCN8"/>
<comment type="function">
    <text evidence="3">Lipolytic acyl hydrolase (LAH).</text>
</comment>
<keyword evidence="1 3" id="KW-0443">Lipid metabolism</keyword>
<proteinExistence type="inferred from homology"/>
<dbReference type="Gene3D" id="3.40.1090.10">
    <property type="entry name" value="Cytosolic phospholipase A2 catalytic domain"/>
    <property type="match status" value="1"/>
</dbReference>
<dbReference type="PROSITE" id="PS51635">
    <property type="entry name" value="PNPLA"/>
    <property type="match status" value="1"/>
</dbReference>
<dbReference type="GO" id="GO:0016020">
    <property type="term" value="C:membrane"/>
    <property type="evidence" value="ECO:0007669"/>
    <property type="project" value="TreeGrafter"/>
</dbReference>
<evidence type="ECO:0000259" key="4">
    <source>
        <dbReference type="PROSITE" id="PS51635"/>
    </source>
</evidence>
<dbReference type="InterPro" id="IPR016035">
    <property type="entry name" value="Acyl_Trfase/lysoPLipase"/>
</dbReference>
<organism evidence="5 6">
    <name type="scientific">Chlamydomonas eustigma</name>
    <dbReference type="NCBI Taxonomy" id="1157962"/>
    <lineage>
        <taxon>Eukaryota</taxon>
        <taxon>Viridiplantae</taxon>
        <taxon>Chlorophyta</taxon>
        <taxon>core chlorophytes</taxon>
        <taxon>Chlorophyceae</taxon>
        <taxon>CS clade</taxon>
        <taxon>Chlamydomonadales</taxon>
        <taxon>Chlamydomonadaceae</taxon>
        <taxon>Chlamydomonas</taxon>
    </lineage>
</organism>
<dbReference type="EMBL" id="BEGY01000055">
    <property type="protein sequence ID" value="GAX80652.1"/>
    <property type="molecule type" value="Genomic_DNA"/>
</dbReference>
<dbReference type="EC" id="3.1.1.-" evidence="3"/>
<comment type="caution">
    <text evidence="5">The sequence shown here is derived from an EMBL/GenBank/DDBJ whole genome shotgun (WGS) entry which is preliminary data.</text>
</comment>
<name>A0A250XCN8_9CHLO</name>
<comment type="similarity">
    <text evidence="3">Belongs to the patatin family.</text>
</comment>
<sequence length="494" mass="54026">MLNRSCANAHGHRTAILGRDQLKKVKASRSSHARKVMKIFSFLGWIQDTELLTRVTQGRAETSGLLSTCLEIRSDEPSFSWAGSGLYFFWQLGAMKYLAEQCDLSKVHMTGASGGSLVAVLAACGVSADLILKRAYELSLEFNIWDRPMGLTGIWGGLVEQWLDELLPENAHEMCGGRVTVVVTTLPDMRQVGISDFKDKQDLINACMASCHVPLVLDLKVTRYCRGSECVDGSFPDFFFGNCDLLTRGGSAVVFDYFDDKELKRQGRMDMLQLTSYERILERVEVGYRYAQRLHTEGRLRSFQLTDIQLPSNDGHVREVLSADAANEFLDEQEMTYVSSMTALPAGVAGRRDNEALLAGSNRVLSVTPPPCSMKASTSHDDRVEERREGLYGSFLNQWQSLATAATYRQQQQQQQDGGSHEGAACSSLSSAITCISDATPSSEVSLPCQPPSSPLQDNVVHAGTDGTKMAMGKAAGSDGTMTTGKAAGEILRV</sequence>
<comment type="domain">
    <text evidence="3">The nitrogen atoms of the two glycine residues in the GGXR motif define the oxyanion hole, and stabilize the oxyanion that forms during the nucleophilic attack by the catalytic serine during substrate cleavage.</text>
</comment>
<reference evidence="5 6" key="1">
    <citation type="submission" date="2017-08" db="EMBL/GenBank/DDBJ databases">
        <title>Acidophilic green algal genome provides insights into adaptation to an acidic environment.</title>
        <authorList>
            <person name="Hirooka S."/>
            <person name="Hirose Y."/>
            <person name="Kanesaki Y."/>
            <person name="Higuchi S."/>
            <person name="Fujiwara T."/>
            <person name="Onuma R."/>
            <person name="Era A."/>
            <person name="Ohbayashi R."/>
            <person name="Uzuka A."/>
            <person name="Nozaki H."/>
            <person name="Yoshikawa H."/>
            <person name="Miyagishima S.Y."/>
        </authorList>
    </citation>
    <scope>NUCLEOTIDE SEQUENCE [LARGE SCALE GENOMIC DNA]</scope>
    <source>
        <strain evidence="5 6">NIES-2499</strain>
    </source>
</reference>